<evidence type="ECO:0000313" key="12">
    <source>
        <dbReference type="EMBL" id="GER58052.1"/>
    </source>
</evidence>
<protein>
    <recommendedName>
        <fullName evidence="11">TonB C-terminal domain-containing protein</fullName>
    </recommendedName>
</protein>
<dbReference type="EMBL" id="BKCG01000001">
    <property type="protein sequence ID" value="GER58052.1"/>
    <property type="molecule type" value="Genomic_DNA"/>
</dbReference>
<keyword evidence="4" id="KW-1003">Cell membrane</keyword>
<dbReference type="GO" id="GO:0098797">
    <property type="term" value="C:plasma membrane protein complex"/>
    <property type="evidence" value="ECO:0007669"/>
    <property type="project" value="TreeGrafter"/>
</dbReference>
<dbReference type="Gene3D" id="3.30.1150.10">
    <property type="match status" value="1"/>
</dbReference>
<keyword evidence="8" id="KW-1133">Transmembrane helix</keyword>
<feature type="domain" description="TonB C-terminal" evidence="11">
    <location>
        <begin position="52"/>
        <end position="142"/>
    </location>
</feature>
<evidence type="ECO:0000256" key="8">
    <source>
        <dbReference type="ARBA" id="ARBA00022989"/>
    </source>
</evidence>
<accession>A0A5J4IV25</accession>
<evidence type="ECO:0000256" key="7">
    <source>
        <dbReference type="ARBA" id="ARBA00022927"/>
    </source>
</evidence>
<dbReference type="AlphaFoldDB" id="A0A5J4IV25"/>
<dbReference type="NCBIfam" id="TIGR01352">
    <property type="entry name" value="tonB_Cterm"/>
    <property type="match status" value="1"/>
</dbReference>
<evidence type="ECO:0000256" key="6">
    <source>
        <dbReference type="ARBA" id="ARBA00022692"/>
    </source>
</evidence>
<organism evidence="12 13">
    <name type="scientific">Patiriisocius marinus</name>
    <dbReference type="NCBI Taxonomy" id="1397112"/>
    <lineage>
        <taxon>Bacteria</taxon>
        <taxon>Pseudomonadati</taxon>
        <taxon>Bacteroidota</taxon>
        <taxon>Flavobacteriia</taxon>
        <taxon>Flavobacteriales</taxon>
        <taxon>Flavobacteriaceae</taxon>
        <taxon>Patiriisocius</taxon>
    </lineage>
</organism>
<dbReference type="GO" id="GO:0015031">
    <property type="term" value="P:protein transport"/>
    <property type="evidence" value="ECO:0007669"/>
    <property type="project" value="UniProtKB-KW"/>
</dbReference>
<keyword evidence="5" id="KW-0997">Cell inner membrane</keyword>
<dbReference type="Pfam" id="PF03544">
    <property type="entry name" value="TonB_C"/>
    <property type="match status" value="1"/>
</dbReference>
<dbReference type="PANTHER" id="PTHR33446:SF2">
    <property type="entry name" value="PROTEIN TONB"/>
    <property type="match status" value="1"/>
</dbReference>
<gene>
    <name evidence="12" type="ORF">ULMA_01600</name>
</gene>
<keyword evidence="9" id="KW-0472">Membrane</keyword>
<dbReference type="GO" id="GO:0055085">
    <property type="term" value="P:transmembrane transport"/>
    <property type="evidence" value="ECO:0007669"/>
    <property type="project" value="InterPro"/>
</dbReference>
<dbReference type="SUPFAM" id="SSF74653">
    <property type="entry name" value="TolA/TonB C-terminal domain"/>
    <property type="match status" value="1"/>
</dbReference>
<name>A0A5J4IV25_9FLAO</name>
<dbReference type="InterPro" id="IPR051045">
    <property type="entry name" value="TonB-dependent_transducer"/>
</dbReference>
<comment type="caution">
    <text evidence="12">The sequence shown here is derived from an EMBL/GenBank/DDBJ whole genome shotgun (WGS) entry which is preliminary data.</text>
</comment>
<dbReference type="InterPro" id="IPR037682">
    <property type="entry name" value="TonB_C"/>
</dbReference>
<comment type="subcellular location">
    <subcellularLocation>
        <location evidence="1">Cell inner membrane</location>
        <topology evidence="1">Single-pass membrane protein</topology>
        <orientation evidence="1">Periplasmic side</orientation>
    </subcellularLocation>
</comment>
<evidence type="ECO:0000256" key="2">
    <source>
        <dbReference type="ARBA" id="ARBA00006555"/>
    </source>
</evidence>
<dbReference type="PANTHER" id="PTHR33446">
    <property type="entry name" value="PROTEIN TONB-RELATED"/>
    <property type="match status" value="1"/>
</dbReference>
<feature type="chain" id="PRO_5023872973" description="TonB C-terminal domain-containing protein" evidence="10">
    <location>
        <begin position="19"/>
        <end position="142"/>
    </location>
</feature>
<feature type="signal peptide" evidence="10">
    <location>
        <begin position="1"/>
        <end position="18"/>
    </location>
</feature>
<comment type="similarity">
    <text evidence="2">Belongs to the TonB family.</text>
</comment>
<dbReference type="InterPro" id="IPR006260">
    <property type="entry name" value="TonB/TolA_C"/>
</dbReference>
<evidence type="ECO:0000256" key="1">
    <source>
        <dbReference type="ARBA" id="ARBA00004383"/>
    </source>
</evidence>
<evidence type="ECO:0000256" key="4">
    <source>
        <dbReference type="ARBA" id="ARBA00022475"/>
    </source>
</evidence>
<reference evidence="12 13" key="1">
    <citation type="submission" date="2019-08" db="EMBL/GenBank/DDBJ databases">
        <title>Draft genome sequence of Ulvibacter marinus type strain NBRC 109484.</title>
        <authorList>
            <person name="Kawano K."/>
            <person name="Ushijima N."/>
            <person name="Kihara M."/>
            <person name="Itoh H."/>
        </authorList>
    </citation>
    <scope>NUCLEOTIDE SEQUENCE [LARGE SCALE GENOMIC DNA]</scope>
    <source>
        <strain evidence="12 13">NBRC 109484</strain>
    </source>
</reference>
<keyword evidence="6" id="KW-0812">Transmembrane</keyword>
<keyword evidence="10" id="KW-0732">Signal</keyword>
<keyword evidence="7" id="KW-0653">Protein transport</keyword>
<evidence type="ECO:0000259" key="11">
    <source>
        <dbReference type="PROSITE" id="PS52015"/>
    </source>
</evidence>
<keyword evidence="13" id="KW-1185">Reference proteome</keyword>
<evidence type="ECO:0000256" key="9">
    <source>
        <dbReference type="ARBA" id="ARBA00023136"/>
    </source>
</evidence>
<dbReference type="Proteomes" id="UP000326509">
    <property type="component" value="Unassembled WGS sequence"/>
</dbReference>
<evidence type="ECO:0000313" key="13">
    <source>
        <dbReference type="Proteomes" id="UP000326509"/>
    </source>
</evidence>
<evidence type="ECO:0000256" key="3">
    <source>
        <dbReference type="ARBA" id="ARBA00022448"/>
    </source>
</evidence>
<dbReference type="GO" id="GO:0031992">
    <property type="term" value="F:energy transducer activity"/>
    <property type="evidence" value="ECO:0007669"/>
    <property type="project" value="TreeGrafter"/>
</dbReference>
<dbReference type="RefSeq" id="WP_151672150.1">
    <property type="nucleotide sequence ID" value="NZ_BKCG01000001.1"/>
</dbReference>
<proteinExistence type="inferred from homology"/>
<keyword evidence="3" id="KW-0813">Transport</keyword>
<sequence length="142" mass="15715">MKKLIFLFAILAVTVSTAQEEWGDVNKNKLTMKEIAPVWPGCKGSTSQLDACFNTKLTEHIVKNFKYPTEEYKKNIQGRVTVNFVINELGNVEVTSVTGGNAGLQKAAKDNIMKMPQMKPGMMGGKPRAIKMTVPFTFKTGK</sequence>
<evidence type="ECO:0000256" key="5">
    <source>
        <dbReference type="ARBA" id="ARBA00022519"/>
    </source>
</evidence>
<evidence type="ECO:0000256" key="10">
    <source>
        <dbReference type="SAM" id="SignalP"/>
    </source>
</evidence>
<dbReference type="PROSITE" id="PS52015">
    <property type="entry name" value="TONB_CTD"/>
    <property type="match status" value="1"/>
</dbReference>
<dbReference type="OrthoDB" id="1522859at2"/>